<reference evidence="5 6" key="1">
    <citation type="journal article" date="2023" name="J. Hered.">
        <title>Chromosome-level genome of the wood stork (Mycteria americana) provides insight into avian chromosome evolution.</title>
        <authorList>
            <person name="Flamio R. Jr."/>
            <person name="Ramstad K.M."/>
        </authorList>
    </citation>
    <scope>NUCLEOTIDE SEQUENCE [LARGE SCALE GENOMIC DNA]</scope>
    <source>
        <strain evidence="5">JAX WOST 10</strain>
    </source>
</reference>
<dbReference type="SMART" id="SM00406">
    <property type="entry name" value="IGv"/>
    <property type="match status" value="1"/>
</dbReference>
<keyword evidence="2" id="KW-1133">Transmembrane helix</keyword>
<dbReference type="Pfam" id="PF07686">
    <property type="entry name" value="V-set"/>
    <property type="match status" value="1"/>
</dbReference>
<evidence type="ECO:0000256" key="2">
    <source>
        <dbReference type="SAM" id="Phobius"/>
    </source>
</evidence>
<dbReference type="SMART" id="SM00409">
    <property type="entry name" value="IG"/>
    <property type="match status" value="2"/>
</dbReference>
<dbReference type="InterPro" id="IPR003598">
    <property type="entry name" value="Ig_sub2"/>
</dbReference>
<feature type="signal peptide" evidence="3">
    <location>
        <begin position="1"/>
        <end position="21"/>
    </location>
</feature>
<comment type="caution">
    <text evidence="5">The sequence shown here is derived from an EMBL/GenBank/DDBJ whole genome shotgun (WGS) entry which is preliminary data.</text>
</comment>
<evidence type="ECO:0000256" key="1">
    <source>
        <dbReference type="SAM" id="MobiDB-lite"/>
    </source>
</evidence>
<proteinExistence type="predicted"/>
<gene>
    <name evidence="5" type="ORF">QYF61_015935</name>
</gene>
<dbReference type="EMBL" id="JAUNZN010000028">
    <property type="protein sequence ID" value="KAK4807589.1"/>
    <property type="molecule type" value="Genomic_DNA"/>
</dbReference>
<dbReference type="InterPro" id="IPR007110">
    <property type="entry name" value="Ig-like_dom"/>
</dbReference>
<evidence type="ECO:0000259" key="4">
    <source>
        <dbReference type="PROSITE" id="PS50835"/>
    </source>
</evidence>
<feature type="region of interest" description="Disordered" evidence="1">
    <location>
        <begin position="121"/>
        <end position="177"/>
    </location>
</feature>
<dbReference type="SUPFAM" id="SSF48726">
    <property type="entry name" value="Immunoglobulin"/>
    <property type="match status" value="2"/>
</dbReference>
<keyword evidence="3" id="KW-0732">Signal</keyword>
<keyword evidence="2" id="KW-0812">Transmembrane</keyword>
<dbReference type="PANTHER" id="PTHR45166:SF1">
    <property type="entry name" value="V-SET AND IMMUNOGLOBULIN DOMAIN-CONTAINING PROTEIN 8"/>
    <property type="match status" value="1"/>
</dbReference>
<dbReference type="PROSITE" id="PS50835">
    <property type="entry name" value="IG_LIKE"/>
    <property type="match status" value="2"/>
</dbReference>
<dbReference type="SMART" id="SM00408">
    <property type="entry name" value="IGc2"/>
    <property type="match status" value="1"/>
</dbReference>
<dbReference type="Proteomes" id="UP001333110">
    <property type="component" value="Unassembled WGS sequence"/>
</dbReference>
<evidence type="ECO:0000256" key="3">
    <source>
        <dbReference type="SAM" id="SignalP"/>
    </source>
</evidence>
<keyword evidence="2" id="KW-0472">Membrane</keyword>
<accession>A0AAN7RI36</accession>
<feature type="transmembrane region" description="Helical" evidence="2">
    <location>
        <begin position="402"/>
        <end position="427"/>
    </location>
</feature>
<keyword evidence="6" id="KW-1185">Reference proteome</keyword>
<dbReference type="Pfam" id="PF13927">
    <property type="entry name" value="Ig_3"/>
    <property type="match status" value="1"/>
</dbReference>
<feature type="domain" description="Ig-like" evidence="4">
    <location>
        <begin position="48"/>
        <end position="248"/>
    </location>
</feature>
<organism evidence="5 6">
    <name type="scientific">Mycteria americana</name>
    <name type="common">Wood stork</name>
    <dbReference type="NCBI Taxonomy" id="33587"/>
    <lineage>
        <taxon>Eukaryota</taxon>
        <taxon>Metazoa</taxon>
        <taxon>Chordata</taxon>
        <taxon>Craniata</taxon>
        <taxon>Vertebrata</taxon>
        <taxon>Euteleostomi</taxon>
        <taxon>Archelosauria</taxon>
        <taxon>Archosauria</taxon>
        <taxon>Dinosauria</taxon>
        <taxon>Saurischia</taxon>
        <taxon>Theropoda</taxon>
        <taxon>Coelurosauria</taxon>
        <taxon>Aves</taxon>
        <taxon>Neognathae</taxon>
        <taxon>Neoaves</taxon>
        <taxon>Aequornithes</taxon>
        <taxon>Ciconiiformes</taxon>
        <taxon>Ciconiidae</taxon>
        <taxon>Mycteria</taxon>
    </lineage>
</organism>
<dbReference type="PANTHER" id="PTHR45166">
    <property type="entry name" value="V-SET AND IMMUNOGLOBULIN DOMAIN-CONTAINING PROTEIN 8"/>
    <property type="match status" value="1"/>
</dbReference>
<dbReference type="CDD" id="cd00096">
    <property type="entry name" value="Ig"/>
    <property type="match status" value="1"/>
</dbReference>
<dbReference type="InterPro" id="IPR013106">
    <property type="entry name" value="Ig_V-set"/>
</dbReference>
<evidence type="ECO:0000313" key="6">
    <source>
        <dbReference type="Proteomes" id="UP001333110"/>
    </source>
</evidence>
<dbReference type="InterPro" id="IPR003599">
    <property type="entry name" value="Ig_sub"/>
</dbReference>
<dbReference type="InterPro" id="IPR036179">
    <property type="entry name" value="Ig-like_dom_sf"/>
</dbReference>
<dbReference type="InterPro" id="IPR013783">
    <property type="entry name" value="Ig-like_fold"/>
</dbReference>
<dbReference type="AlphaFoldDB" id="A0AAN7RI36"/>
<feature type="domain" description="Ig-like" evidence="4">
    <location>
        <begin position="282"/>
        <end position="376"/>
    </location>
</feature>
<protein>
    <recommendedName>
        <fullName evidence="4">Ig-like domain-containing protein</fullName>
    </recommendedName>
</protein>
<sequence length="499" mass="53138">MAGHGASLLLLLGLMPGCCVTWGQGALGHRFGVPLCSPAGVTGAVLSPALLLAVRINSKGREVLYLAKGDSVKLGCPYILEPEDNGPQGVGIEWIQITPERTSPENVVSVTRPGSCHPTMQAGLGWTRWSPDEQAGQTRSGRAVKDLAGQGRTRQSRQDLEGPDKTRQSRQDRQGLAGKGKVQFLSYHDHHVNYGSGSGLQDRVAFVEKDPSQYDASIRLADLQVSDTGTYQCRVKKNTVAVHEVIVTVQGEPPTLLLPAVSPSWAPRLAPGGPGGDSVPFPAEKPATPQCWTEGEIIEGSSILLRCYSRGGTSPLAYQWAKLADGFSGGRLPSGTIQGRAPGDLLIRSLSEVHTGVYQCRVTNRVGYSVCQINLSPAPSKCHRGGGQHRQGCAPAAGGRQAGIIVGSILGSLLLLSLLGLLIWALICRYRRKECQRTCSDCRSSTGGTMTRTCNVCAHHSYSPHGISYMQCQHGDGDERAAALMCNEGIRHQVACPAL</sequence>
<feature type="compositionally biased region" description="Basic and acidic residues" evidence="1">
    <location>
        <begin position="156"/>
        <end position="173"/>
    </location>
</feature>
<evidence type="ECO:0000313" key="5">
    <source>
        <dbReference type="EMBL" id="KAK4807589.1"/>
    </source>
</evidence>
<name>A0AAN7RI36_MYCAM</name>
<feature type="chain" id="PRO_5042855502" description="Ig-like domain-containing protein" evidence="3">
    <location>
        <begin position="22"/>
        <end position="499"/>
    </location>
</feature>
<dbReference type="InterPro" id="IPR052871">
    <property type="entry name" value="V-set/Ig_domain"/>
</dbReference>
<dbReference type="Gene3D" id="2.60.40.10">
    <property type="entry name" value="Immunoglobulins"/>
    <property type="match status" value="2"/>
</dbReference>